<dbReference type="InterPro" id="IPR036881">
    <property type="entry name" value="Glyco_hydro_3_C_sf"/>
</dbReference>
<gene>
    <name evidence="5" type="ORF">AWH56_01915</name>
    <name evidence="6" type="ORF">AWH56_021525</name>
</gene>
<feature type="transmembrane region" description="Helical" evidence="3">
    <location>
        <begin position="16"/>
        <end position="35"/>
    </location>
</feature>
<keyword evidence="3" id="KW-0812">Transmembrane</keyword>
<keyword evidence="3" id="KW-0472">Membrane</keyword>
<dbReference type="PANTHER" id="PTHR42715:SF10">
    <property type="entry name" value="BETA-GLUCOSIDASE"/>
    <property type="match status" value="1"/>
</dbReference>
<dbReference type="InterPro" id="IPR017853">
    <property type="entry name" value="GH"/>
</dbReference>
<dbReference type="OrthoDB" id="9805821at2"/>
<keyword evidence="7" id="KW-1185">Reference proteome</keyword>
<dbReference type="GO" id="GO:0005975">
    <property type="term" value="P:carbohydrate metabolic process"/>
    <property type="evidence" value="ECO:0007669"/>
    <property type="project" value="InterPro"/>
</dbReference>
<organism evidence="5 7">
    <name type="scientific">Anaerobacillus isosaccharinicus</name>
    <dbReference type="NCBI Taxonomy" id="1532552"/>
    <lineage>
        <taxon>Bacteria</taxon>
        <taxon>Bacillati</taxon>
        <taxon>Bacillota</taxon>
        <taxon>Bacilli</taxon>
        <taxon>Bacillales</taxon>
        <taxon>Bacillaceae</taxon>
        <taxon>Anaerobacillus</taxon>
    </lineage>
</organism>
<dbReference type="GO" id="GO:0004553">
    <property type="term" value="F:hydrolase activity, hydrolyzing O-glycosyl compounds"/>
    <property type="evidence" value="ECO:0007669"/>
    <property type="project" value="InterPro"/>
</dbReference>
<dbReference type="EMBL" id="CP063356">
    <property type="protein sequence ID" value="QOY35245.1"/>
    <property type="molecule type" value="Genomic_DNA"/>
</dbReference>
<dbReference type="KEGG" id="aia:AWH56_021525"/>
<dbReference type="Proteomes" id="UP000180175">
    <property type="component" value="Chromosome"/>
</dbReference>
<evidence type="ECO:0000313" key="5">
    <source>
        <dbReference type="EMBL" id="OIJ23232.1"/>
    </source>
</evidence>
<dbReference type="PRINTS" id="PR00133">
    <property type="entry name" value="GLHYDRLASE3"/>
</dbReference>
<dbReference type="EMBL" id="LQXD01000003">
    <property type="protein sequence ID" value="OIJ23232.1"/>
    <property type="molecule type" value="Genomic_DNA"/>
</dbReference>
<keyword evidence="2 6" id="KW-0378">Hydrolase</keyword>
<evidence type="ECO:0000313" key="7">
    <source>
        <dbReference type="Proteomes" id="UP000180175"/>
    </source>
</evidence>
<reference evidence="6 7" key="2">
    <citation type="journal article" date="2017" name="Genome Announc.">
        <title>Draft Genome Sequences of Four Alkaliphilic Bacteria Belonging to the Anaerobacillus Genus.</title>
        <authorList>
            <person name="Bassil N.M."/>
            <person name="Lloyd J.R."/>
        </authorList>
    </citation>
    <scope>NUCLEOTIDE SEQUENCE [LARGE SCALE GENOMIC DNA]</scope>
    <source>
        <strain evidence="6 7">NB2006</strain>
    </source>
</reference>
<proteinExistence type="inferred from homology"/>
<evidence type="ECO:0000256" key="1">
    <source>
        <dbReference type="ARBA" id="ARBA00005336"/>
    </source>
</evidence>
<dbReference type="SMART" id="SM01217">
    <property type="entry name" value="Fn3_like"/>
    <property type="match status" value="1"/>
</dbReference>
<keyword evidence="3" id="KW-1133">Transmembrane helix</keyword>
<dbReference type="InterPro" id="IPR026891">
    <property type="entry name" value="Fn3-like"/>
</dbReference>
<dbReference type="InterPro" id="IPR036962">
    <property type="entry name" value="Glyco_hydro_3_N_sf"/>
</dbReference>
<dbReference type="InterPro" id="IPR001764">
    <property type="entry name" value="Glyco_hydro_3_N"/>
</dbReference>
<dbReference type="Gene3D" id="3.40.50.1700">
    <property type="entry name" value="Glycoside hydrolase family 3 C-terminal domain"/>
    <property type="match status" value="1"/>
</dbReference>
<dbReference type="SUPFAM" id="SSF52279">
    <property type="entry name" value="Beta-D-glucan exohydrolase, C-terminal domain"/>
    <property type="match status" value="1"/>
</dbReference>
<accession>A0A1S2MEJ4</accession>
<dbReference type="SUPFAM" id="SSF51445">
    <property type="entry name" value="(Trans)glycosidases"/>
    <property type="match status" value="1"/>
</dbReference>
<dbReference type="Gene3D" id="3.20.20.300">
    <property type="entry name" value="Glycoside hydrolase, family 3, N-terminal domain"/>
    <property type="match status" value="1"/>
</dbReference>
<sequence>MGNTEKTKLSKKKKGLLISLSALVLIMGGVLYYAFVVTSVGHWAIAKFKPDTEEQKLSYSSAIETVEMITDEGFVLMQNNDNFLPIPTSESQKAKINLFGTRSVVTLFNSGGSTATDVTNAMKLEDALRETGNFELNEDLLYLHYNYYKNGRVSINETAAPRNRSDSEILGGETNLILPEVPKGAYEDNSLYGDGRTIIEHAQDFSDTAMIVIGRGGGEMVELGPNELRLTEEEADMVEVVSSNFENVVLIINSANVMELNFLNDYPAIKSVVWIGFPGETGTKSLAKILNGTVNPSGRLVNTWVSNVMSMPAANNYMELDAAGNWAEGFNQFTNAPKVTNPGPGQSEYSGYFTQYHEGIFVGYKYYETRHATDESFNYNEEVVFPFGHGLSYTTFEKQILSMDVQGDDITLRVAVRNTGDVPGKDVVQIYYNPPYTGAIEKSTVNLVTFTKTNVIEPGETENYSLTFKMEDMASYDYLNHKAYVLEAGDYELMLKENSHVKVDSEIFTLKEEIIFNAEHAGARSTDLQVATSQFEDALHIDDYLTREWEPTSRAFTGPQQSDFVASQEILDAMSYEVPTDKELGFTSADMPVYGQGLATTIMLSDMVDVDYNDPLWEEFISQLTLKEMADIAGTGAYQLAQIDRLGVPKTLQPDGTMAIASNIYSGPIMGVEGVGVTYPSPSVTASTWNADAGFLMGTSVGTEAQAFGYSGWFAPAMNIHRTPFNGRNFEYYSEDGVLSGKIAAQVVRGATEKGVITYIKHFALNEREKGVRSTLFTWSNEQAIREIYLKPFELAVKEGGSLGVMSSFNLIGLNWAGGHEGLLTEVLRNEWGFEGLVMTDAHMYTHMDIMQMIYSGGDVSLDVMAVWLGGDNFNKKLLEAAENPETQIATITNLQRASKNVLYAVSRTWKAQQ</sequence>
<dbReference type="PANTHER" id="PTHR42715">
    <property type="entry name" value="BETA-GLUCOSIDASE"/>
    <property type="match status" value="1"/>
</dbReference>
<name>A0A1S2MEJ4_9BACI</name>
<dbReference type="RefSeq" id="WP_071315573.1">
    <property type="nucleotide sequence ID" value="NZ_CP063356.2"/>
</dbReference>
<evidence type="ECO:0000256" key="3">
    <source>
        <dbReference type="SAM" id="Phobius"/>
    </source>
</evidence>
<dbReference type="InterPro" id="IPR002772">
    <property type="entry name" value="Glyco_hydro_3_C"/>
</dbReference>
<evidence type="ECO:0000313" key="6">
    <source>
        <dbReference type="EMBL" id="QOY35245.1"/>
    </source>
</evidence>
<dbReference type="InterPro" id="IPR050288">
    <property type="entry name" value="Cellulose_deg_GH3"/>
</dbReference>
<dbReference type="InterPro" id="IPR013783">
    <property type="entry name" value="Ig-like_fold"/>
</dbReference>
<dbReference type="Gene3D" id="2.60.40.10">
    <property type="entry name" value="Immunoglobulins"/>
    <property type="match status" value="1"/>
</dbReference>
<dbReference type="AlphaFoldDB" id="A0A1S2MEJ4"/>
<protein>
    <submittedName>
        <fullName evidence="6">Glycoside hydrolase family 3 C-terminal domain-containing protein</fullName>
    </submittedName>
</protein>
<reference evidence="5 7" key="1">
    <citation type="submission" date="2016-10" db="EMBL/GenBank/DDBJ databases">
        <title>Draft genome sequences of four alkaliphilic bacteria belonging to the Anaerobacillus genus.</title>
        <authorList>
            <person name="Bassil N.M."/>
            <person name="Lloyd J.R."/>
        </authorList>
    </citation>
    <scope>NUCLEOTIDE SEQUENCE [LARGE SCALE GENOMIC DNA]</scope>
    <source>
        <strain evidence="5 7">NB2006</strain>
    </source>
</reference>
<reference evidence="6 7" key="3">
    <citation type="journal article" date="2019" name="Int. J. Syst. Evol. Microbiol.">
        <title>Anaerobacillus isosaccharinicus sp. nov., an alkaliphilic bacterium which degrades isosaccharinic acid.</title>
        <authorList>
            <person name="Bassil N.M."/>
            <person name="Lloyd J.R."/>
        </authorList>
    </citation>
    <scope>NUCLEOTIDE SEQUENCE [LARGE SCALE GENOMIC DNA]</scope>
    <source>
        <strain evidence="6 7">NB2006</strain>
    </source>
</reference>
<evidence type="ECO:0000256" key="2">
    <source>
        <dbReference type="ARBA" id="ARBA00022801"/>
    </source>
</evidence>
<dbReference type="Pfam" id="PF14310">
    <property type="entry name" value="Fn3-like"/>
    <property type="match status" value="1"/>
</dbReference>
<dbReference type="Pfam" id="PF00933">
    <property type="entry name" value="Glyco_hydro_3"/>
    <property type="match status" value="1"/>
</dbReference>
<comment type="similarity">
    <text evidence="1">Belongs to the glycosyl hydrolase 3 family.</text>
</comment>
<reference evidence="6" key="4">
    <citation type="submission" date="2020-10" db="EMBL/GenBank/DDBJ databases">
        <authorList>
            <person name="Bassil N.M."/>
            <person name="Lloyd J.R."/>
        </authorList>
    </citation>
    <scope>NUCLEOTIDE SEQUENCE</scope>
    <source>
        <strain evidence="6">NB2006</strain>
    </source>
</reference>
<feature type="domain" description="Fibronectin type III-like" evidence="4">
    <location>
        <begin position="426"/>
        <end position="499"/>
    </location>
</feature>
<dbReference type="Pfam" id="PF01915">
    <property type="entry name" value="Glyco_hydro_3_C"/>
    <property type="match status" value="1"/>
</dbReference>
<evidence type="ECO:0000259" key="4">
    <source>
        <dbReference type="SMART" id="SM01217"/>
    </source>
</evidence>